<evidence type="ECO:0000256" key="4">
    <source>
        <dbReference type="ARBA" id="ARBA00022023"/>
    </source>
</evidence>
<feature type="domain" description="HhH-GPD" evidence="14">
    <location>
        <begin position="36"/>
        <end position="187"/>
    </location>
</feature>
<comment type="caution">
    <text evidence="15">The sequence shown here is derived from an EMBL/GenBank/DDBJ whole genome shotgun (WGS) entry which is preliminary data.</text>
</comment>
<evidence type="ECO:0000256" key="6">
    <source>
        <dbReference type="ARBA" id="ARBA00022723"/>
    </source>
</evidence>
<keyword evidence="6" id="KW-0479">Metal-binding</keyword>
<dbReference type="GO" id="GO:0035485">
    <property type="term" value="F:adenine/guanine mispair binding"/>
    <property type="evidence" value="ECO:0007669"/>
    <property type="project" value="TreeGrafter"/>
</dbReference>
<dbReference type="EC" id="3.2.2.31" evidence="3 13"/>
<keyword evidence="7 13" id="KW-0227">DNA damage</keyword>
<evidence type="ECO:0000256" key="3">
    <source>
        <dbReference type="ARBA" id="ARBA00012045"/>
    </source>
</evidence>
<dbReference type="EMBL" id="DXHQ01000036">
    <property type="protein sequence ID" value="HIW08345.1"/>
    <property type="molecule type" value="Genomic_DNA"/>
</dbReference>
<dbReference type="Pfam" id="PF14815">
    <property type="entry name" value="NUDIX_4"/>
    <property type="match status" value="1"/>
</dbReference>
<dbReference type="GO" id="GO:0046872">
    <property type="term" value="F:metal ion binding"/>
    <property type="evidence" value="ECO:0007669"/>
    <property type="project" value="UniProtKB-UniRule"/>
</dbReference>
<dbReference type="SMART" id="SM00478">
    <property type="entry name" value="ENDO3c"/>
    <property type="match status" value="1"/>
</dbReference>
<dbReference type="SUPFAM" id="SSF48150">
    <property type="entry name" value="DNA-glycosylase"/>
    <property type="match status" value="1"/>
</dbReference>
<evidence type="ECO:0000313" key="15">
    <source>
        <dbReference type="EMBL" id="HIW08345.1"/>
    </source>
</evidence>
<dbReference type="PANTHER" id="PTHR42944">
    <property type="entry name" value="ADENINE DNA GLYCOSYLASE"/>
    <property type="match status" value="1"/>
</dbReference>
<keyword evidence="9 13" id="KW-0408">Iron</keyword>
<gene>
    <name evidence="15" type="ORF">H9890_02955</name>
</gene>
<evidence type="ECO:0000256" key="5">
    <source>
        <dbReference type="ARBA" id="ARBA00022485"/>
    </source>
</evidence>
<keyword evidence="12 13" id="KW-0326">Glycosidase</keyword>
<evidence type="ECO:0000256" key="13">
    <source>
        <dbReference type="RuleBase" id="RU365096"/>
    </source>
</evidence>
<name>A0A9D1TW46_9FIRM</name>
<keyword evidence="5" id="KW-0004">4Fe-4S</keyword>
<dbReference type="InterPro" id="IPR023170">
    <property type="entry name" value="HhH_base_excis_C"/>
</dbReference>
<sequence>MEKIAPALLAWFDQNRRSLPFRDDPTPYHVWVSEIMLQQTRVAAALPYYERFIRELPDIPALAACPPERLDKLWEGLGYYRRVHSMQKAAQAVCERYGGALPADYDALLALPGIGPYTAGAIASIGFGLAVPAVDGNVLRVFARLYNDGAPIDEPATKKRCTARVMAHQPPDAPGDYNQALMELGALVCLPGGAPLCGQCPLAALCEGRKAGAAASLPRKAEPKPRRILPVTVALVQNGATGAWLLQKRPESGLLAGLWQPPAFEGQALAGPDAVRAALAGLGLDPGFGQPEALPAAKHIFTHVEWRMTGWRLTAPDQPAPAGCVWAGREDLAGRYALPGAFKAYRDCLSG</sequence>
<dbReference type="Pfam" id="PF00633">
    <property type="entry name" value="HHH"/>
    <property type="match status" value="1"/>
</dbReference>
<evidence type="ECO:0000256" key="11">
    <source>
        <dbReference type="ARBA" id="ARBA00023204"/>
    </source>
</evidence>
<comment type="function">
    <text evidence="13">Adenine glycosylase active on G-A mispairs.</text>
</comment>
<dbReference type="InterPro" id="IPR000445">
    <property type="entry name" value="HhH_motif"/>
</dbReference>
<comment type="cofactor">
    <cofactor evidence="13">
        <name>[4Fe-4S] cluster</name>
        <dbReference type="ChEBI" id="CHEBI:49883"/>
    </cofactor>
    <text evidence="13">Binds 1 [4Fe-4S] cluster.</text>
</comment>
<keyword evidence="11" id="KW-0234">DNA repair</keyword>
<evidence type="ECO:0000256" key="12">
    <source>
        <dbReference type="ARBA" id="ARBA00023295"/>
    </source>
</evidence>
<dbReference type="GO" id="GO:0006298">
    <property type="term" value="P:mismatch repair"/>
    <property type="evidence" value="ECO:0007669"/>
    <property type="project" value="TreeGrafter"/>
</dbReference>
<dbReference type="InterPro" id="IPR029119">
    <property type="entry name" value="MutY_C"/>
</dbReference>
<dbReference type="Proteomes" id="UP000823933">
    <property type="component" value="Unassembled WGS sequence"/>
</dbReference>
<dbReference type="Gene3D" id="1.10.340.30">
    <property type="entry name" value="Hypothetical protein, domain 2"/>
    <property type="match status" value="1"/>
</dbReference>
<organism evidence="15 16">
    <name type="scientific">Candidatus Faecalibacterium intestinigallinarum</name>
    <dbReference type="NCBI Taxonomy" id="2838581"/>
    <lineage>
        <taxon>Bacteria</taxon>
        <taxon>Bacillati</taxon>
        <taxon>Bacillota</taxon>
        <taxon>Clostridia</taxon>
        <taxon>Eubacteriales</taxon>
        <taxon>Oscillospiraceae</taxon>
        <taxon>Faecalibacterium</taxon>
    </lineage>
</organism>
<evidence type="ECO:0000256" key="9">
    <source>
        <dbReference type="ARBA" id="ARBA00023004"/>
    </source>
</evidence>
<dbReference type="CDD" id="cd00056">
    <property type="entry name" value="ENDO3c"/>
    <property type="match status" value="1"/>
</dbReference>
<protein>
    <recommendedName>
        <fullName evidence="4 13">Adenine DNA glycosylase</fullName>
        <ecNumber evidence="3 13">3.2.2.31</ecNumber>
    </recommendedName>
</protein>
<evidence type="ECO:0000256" key="1">
    <source>
        <dbReference type="ARBA" id="ARBA00000843"/>
    </source>
</evidence>
<evidence type="ECO:0000256" key="2">
    <source>
        <dbReference type="ARBA" id="ARBA00008343"/>
    </source>
</evidence>
<keyword evidence="10" id="KW-0411">Iron-sulfur</keyword>
<comment type="catalytic activity">
    <reaction evidence="1 13">
        <text>Hydrolyzes free adenine bases from 7,8-dihydro-8-oxoguanine:adenine mismatched double-stranded DNA, leaving an apurinic site.</text>
        <dbReference type="EC" id="3.2.2.31"/>
    </reaction>
</comment>
<dbReference type="CDD" id="cd03431">
    <property type="entry name" value="NUDIX_DNA_Glycosylase_C-MutY"/>
    <property type="match status" value="1"/>
</dbReference>
<dbReference type="AlphaFoldDB" id="A0A9D1TW46"/>
<comment type="similarity">
    <text evidence="2 13">Belongs to the Nth/MutY family.</text>
</comment>
<dbReference type="PROSITE" id="PS01155">
    <property type="entry name" value="ENDONUCLEASE_III_2"/>
    <property type="match status" value="1"/>
</dbReference>
<dbReference type="InterPro" id="IPR004036">
    <property type="entry name" value="Endonuclease-III-like_CS2"/>
</dbReference>
<reference evidence="15" key="2">
    <citation type="submission" date="2021-04" db="EMBL/GenBank/DDBJ databases">
        <authorList>
            <person name="Gilroy R."/>
        </authorList>
    </citation>
    <scope>NUCLEOTIDE SEQUENCE</scope>
    <source>
        <strain evidence="15">ChiHcolR34-3080</strain>
    </source>
</reference>
<evidence type="ECO:0000256" key="7">
    <source>
        <dbReference type="ARBA" id="ARBA00022763"/>
    </source>
</evidence>
<keyword evidence="8" id="KW-0378">Hydrolase</keyword>
<dbReference type="GO" id="GO:0000701">
    <property type="term" value="F:purine-specific mismatch base pair DNA N-glycosylase activity"/>
    <property type="evidence" value="ECO:0007669"/>
    <property type="project" value="UniProtKB-EC"/>
</dbReference>
<dbReference type="PANTHER" id="PTHR42944:SF1">
    <property type="entry name" value="ADENINE DNA GLYCOSYLASE"/>
    <property type="match status" value="1"/>
</dbReference>
<dbReference type="InterPro" id="IPR011257">
    <property type="entry name" value="DNA_glycosylase"/>
</dbReference>
<accession>A0A9D1TW46</accession>
<dbReference type="InterPro" id="IPR003265">
    <property type="entry name" value="HhH-GPD_domain"/>
</dbReference>
<dbReference type="GO" id="GO:0032357">
    <property type="term" value="F:oxidized purine DNA binding"/>
    <property type="evidence" value="ECO:0007669"/>
    <property type="project" value="TreeGrafter"/>
</dbReference>
<reference evidence="15" key="1">
    <citation type="journal article" date="2021" name="PeerJ">
        <title>Extensive microbial diversity within the chicken gut microbiome revealed by metagenomics and culture.</title>
        <authorList>
            <person name="Gilroy R."/>
            <person name="Ravi A."/>
            <person name="Getino M."/>
            <person name="Pursley I."/>
            <person name="Horton D.L."/>
            <person name="Alikhan N.F."/>
            <person name="Baker D."/>
            <person name="Gharbi K."/>
            <person name="Hall N."/>
            <person name="Watson M."/>
            <person name="Adriaenssens E.M."/>
            <person name="Foster-Nyarko E."/>
            <person name="Jarju S."/>
            <person name="Secka A."/>
            <person name="Antonio M."/>
            <person name="Oren A."/>
            <person name="Chaudhuri R.R."/>
            <person name="La Ragione R."/>
            <person name="Hildebrand F."/>
            <person name="Pallen M.J."/>
        </authorList>
    </citation>
    <scope>NUCLEOTIDE SEQUENCE</scope>
    <source>
        <strain evidence="15">ChiHcolR34-3080</strain>
    </source>
</reference>
<evidence type="ECO:0000256" key="10">
    <source>
        <dbReference type="ARBA" id="ARBA00023014"/>
    </source>
</evidence>
<dbReference type="Gene3D" id="1.10.1670.10">
    <property type="entry name" value="Helix-hairpin-Helix base-excision DNA repair enzymes (C-terminal)"/>
    <property type="match status" value="1"/>
</dbReference>
<proteinExistence type="inferred from homology"/>
<dbReference type="GO" id="GO:0006284">
    <property type="term" value="P:base-excision repair"/>
    <property type="evidence" value="ECO:0007669"/>
    <property type="project" value="UniProtKB-UniRule"/>
</dbReference>
<dbReference type="Pfam" id="PF00730">
    <property type="entry name" value="HhH-GPD"/>
    <property type="match status" value="1"/>
</dbReference>
<dbReference type="InterPro" id="IPR015797">
    <property type="entry name" value="NUDIX_hydrolase-like_dom_sf"/>
</dbReference>
<dbReference type="SUPFAM" id="SSF55811">
    <property type="entry name" value="Nudix"/>
    <property type="match status" value="1"/>
</dbReference>
<dbReference type="InterPro" id="IPR044298">
    <property type="entry name" value="MIG/MutY"/>
</dbReference>
<evidence type="ECO:0000256" key="8">
    <source>
        <dbReference type="ARBA" id="ARBA00022801"/>
    </source>
</evidence>
<dbReference type="GO" id="GO:0034039">
    <property type="term" value="F:8-oxo-7,8-dihydroguanine DNA N-glycosylase activity"/>
    <property type="evidence" value="ECO:0007669"/>
    <property type="project" value="TreeGrafter"/>
</dbReference>
<dbReference type="GO" id="GO:0051539">
    <property type="term" value="F:4 iron, 4 sulfur cluster binding"/>
    <property type="evidence" value="ECO:0007669"/>
    <property type="project" value="UniProtKB-UniRule"/>
</dbReference>
<dbReference type="Gene3D" id="3.90.79.10">
    <property type="entry name" value="Nucleoside Triphosphate Pyrophosphohydrolase"/>
    <property type="match status" value="1"/>
</dbReference>
<evidence type="ECO:0000313" key="16">
    <source>
        <dbReference type="Proteomes" id="UP000823933"/>
    </source>
</evidence>
<evidence type="ECO:0000259" key="14">
    <source>
        <dbReference type="SMART" id="SM00478"/>
    </source>
</evidence>